<dbReference type="Gene3D" id="1.10.10.10">
    <property type="entry name" value="Winged helix-like DNA-binding domain superfamily/Winged helix DNA-binding domain"/>
    <property type="match status" value="1"/>
</dbReference>
<dbReference type="EMBL" id="SDPW01000001">
    <property type="protein sequence ID" value="RXZ55110.1"/>
    <property type="molecule type" value="Genomic_DNA"/>
</dbReference>
<feature type="region of interest" description="Disordered" evidence="4">
    <location>
        <begin position="387"/>
        <end position="428"/>
    </location>
</feature>
<dbReference type="PROSITE" id="PS50043">
    <property type="entry name" value="HTH_LUXR_2"/>
    <property type="match status" value="1"/>
</dbReference>
<dbReference type="PANTHER" id="PTHR44688">
    <property type="entry name" value="DNA-BINDING TRANSCRIPTIONAL ACTIVATOR DEVR_DOSR"/>
    <property type="match status" value="1"/>
</dbReference>
<feature type="compositionally biased region" description="Polar residues" evidence="4">
    <location>
        <begin position="114"/>
        <end position="134"/>
    </location>
</feature>
<feature type="transmembrane region" description="Helical" evidence="5">
    <location>
        <begin position="313"/>
        <end position="331"/>
    </location>
</feature>
<dbReference type="SMART" id="SM00421">
    <property type="entry name" value="HTH_LUXR"/>
    <property type="match status" value="1"/>
</dbReference>
<keyword evidence="5" id="KW-0812">Transmembrane</keyword>
<keyword evidence="5" id="KW-1133">Transmembrane helix</keyword>
<dbReference type="InterPro" id="IPR036388">
    <property type="entry name" value="WH-like_DNA-bd_sf"/>
</dbReference>
<accession>A0A4Q2K3Z2</accession>
<evidence type="ECO:0000256" key="4">
    <source>
        <dbReference type="SAM" id="MobiDB-lite"/>
    </source>
</evidence>
<dbReference type="Proteomes" id="UP000293345">
    <property type="component" value="Unassembled WGS sequence"/>
</dbReference>
<dbReference type="SUPFAM" id="SSF46894">
    <property type="entry name" value="C-terminal effector domain of the bipartite response regulators"/>
    <property type="match status" value="1"/>
</dbReference>
<dbReference type="PANTHER" id="PTHR44688:SF16">
    <property type="entry name" value="DNA-BINDING TRANSCRIPTIONAL ACTIVATOR DEVR_DOSR"/>
    <property type="match status" value="1"/>
</dbReference>
<evidence type="ECO:0000313" key="7">
    <source>
        <dbReference type="EMBL" id="RXZ55110.1"/>
    </source>
</evidence>
<name>A0A4Q2K3Z2_9ACTN</name>
<evidence type="ECO:0000256" key="1">
    <source>
        <dbReference type="ARBA" id="ARBA00023015"/>
    </source>
</evidence>
<dbReference type="PRINTS" id="PR00038">
    <property type="entry name" value="HTHLUXR"/>
</dbReference>
<feature type="domain" description="HTH luxR-type" evidence="6">
    <location>
        <begin position="432"/>
        <end position="497"/>
    </location>
</feature>
<reference evidence="7 8" key="1">
    <citation type="submission" date="2019-01" db="EMBL/GenBank/DDBJ databases">
        <title>Senegalimassilia sp. nov. KGMB04484 isolated human feces.</title>
        <authorList>
            <person name="Han K.-I."/>
            <person name="Kim J.-S."/>
            <person name="Lee K.C."/>
            <person name="Suh M.K."/>
            <person name="Eom M.K."/>
            <person name="Lee J.H."/>
            <person name="Park S.-H."/>
            <person name="Kang S.W."/>
            <person name="Park J.-E."/>
            <person name="Oh B.S."/>
            <person name="Yu S.Y."/>
            <person name="Choi S.-H."/>
            <person name="Lee D.H."/>
            <person name="Yoon H."/>
            <person name="Kim B.-Y."/>
            <person name="Lee J.H."/>
            <person name="Lee J.-S."/>
        </authorList>
    </citation>
    <scope>NUCLEOTIDE SEQUENCE [LARGE SCALE GENOMIC DNA]</scope>
    <source>
        <strain evidence="7 8">KGMB04484</strain>
    </source>
</reference>
<organism evidence="7 8">
    <name type="scientific">Senegalimassilia faecalis</name>
    <dbReference type="NCBI Taxonomy" id="2509433"/>
    <lineage>
        <taxon>Bacteria</taxon>
        <taxon>Bacillati</taxon>
        <taxon>Actinomycetota</taxon>
        <taxon>Coriobacteriia</taxon>
        <taxon>Coriobacteriales</taxon>
        <taxon>Coriobacteriaceae</taxon>
        <taxon>Senegalimassilia</taxon>
    </lineage>
</organism>
<dbReference type="AlphaFoldDB" id="A0A4Q2K3Z2"/>
<keyword evidence="8" id="KW-1185">Reference proteome</keyword>
<proteinExistence type="predicted"/>
<protein>
    <submittedName>
        <fullName evidence="7">LuxR family transcriptional regulator</fullName>
    </submittedName>
</protein>
<feature type="transmembrane region" description="Helical" evidence="5">
    <location>
        <begin position="158"/>
        <end position="176"/>
    </location>
</feature>
<feature type="transmembrane region" description="Helical" evidence="5">
    <location>
        <begin position="188"/>
        <end position="210"/>
    </location>
</feature>
<dbReference type="OrthoDB" id="9808843at2"/>
<comment type="caution">
    <text evidence="7">The sequence shown here is derived from an EMBL/GenBank/DDBJ whole genome shotgun (WGS) entry which is preliminary data.</text>
</comment>
<keyword evidence="5" id="KW-0472">Membrane</keyword>
<dbReference type="GO" id="GO:0003677">
    <property type="term" value="F:DNA binding"/>
    <property type="evidence" value="ECO:0007669"/>
    <property type="project" value="UniProtKB-KW"/>
</dbReference>
<evidence type="ECO:0000256" key="2">
    <source>
        <dbReference type="ARBA" id="ARBA00023125"/>
    </source>
</evidence>
<feature type="transmembrane region" description="Helical" evidence="5">
    <location>
        <begin position="222"/>
        <end position="242"/>
    </location>
</feature>
<keyword evidence="1" id="KW-0805">Transcription regulation</keyword>
<evidence type="ECO:0000259" key="6">
    <source>
        <dbReference type="PROSITE" id="PS50043"/>
    </source>
</evidence>
<keyword evidence="2" id="KW-0238">DNA-binding</keyword>
<evidence type="ECO:0000313" key="8">
    <source>
        <dbReference type="Proteomes" id="UP000293345"/>
    </source>
</evidence>
<dbReference type="CDD" id="cd06170">
    <property type="entry name" value="LuxR_C_like"/>
    <property type="match status" value="1"/>
</dbReference>
<dbReference type="GO" id="GO:0006355">
    <property type="term" value="P:regulation of DNA-templated transcription"/>
    <property type="evidence" value="ECO:0007669"/>
    <property type="project" value="InterPro"/>
</dbReference>
<sequence>MLAGLAPNAGAVATAGALLVGVAGAFGGGMWACAYTRLPLKPALMYAFASLALGSLGGLAVSFLPEGSRYIASLFMPALSLLCFERTRTYTGDMPLGELAGNSHGATPLAANASDAQTTPTNENRETASTQTPGRNADAATMRFGKAASHPYDNEPKLSLALIIGGIAVFGLALGLSRGFPAGSPVPFGLPVRFVHQLGVVAISAGFLWWIGAKGRHISFSLLWRLEIVIAATGAFILMVLPGAATEIAVAIVNIADMLMLCVLFITAQDVARHSSLHPFVIFGGAWAARVLSRNLGRTVVFALSPMTQSESAVLGVIVFALSLSMVCLLTDNLPRTRKLFIYDDESGEAAASRTASGPAAYETESEGSTAANVAAASSAALPANCETAAPDSRTQAEPHAEGPAPQTKSSTPGAQLEKPAVASSDEQVREWLRTKHGLTAREIDVALLIARGRSKTFIANELFISENTVRTHSKNVYAKLGIHSREELISLFENRTHS</sequence>
<feature type="transmembrane region" description="Helical" evidence="5">
    <location>
        <begin position="43"/>
        <end position="61"/>
    </location>
</feature>
<feature type="transmembrane region" description="Helical" evidence="5">
    <location>
        <begin position="248"/>
        <end position="268"/>
    </location>
</feature>
<gene>
    <name evidence="7" type="ORF">ET524_05230</name>
</gene>
<keyword evidence="3" id="KW-0804">Transcription</keyword>
<feature type="transmembrane region" description="Helical" evidence="5">
    <location>
        <begin position="12"/>
        <end position="31"/>
    </location>
</feature>
<evidence type="ECO:0000256" key="3">
    <source>
        <dbReference type="ARBA" id="ARBA00023163"/>
    </source>
</evidence>
<evidence type="ECO:0000256" key="5">
    <source>
        <dbReference type="SAM" id="Phobius"/>
    </source>
</evidence>
<dbReference type="InterPro" id="IPR000792">
    <property type="entry name" value="Tscrpt_reg_LuxR_C"/>
</dbReference>
<dbReference type="InterPro" id="IPR016032">
    <property type="entry name" value="Sig_transdc_resp-reg_C-effctor"/>
</dbReference>
<dbReference type="Pfam" id="PF00196">
    <property type="entry name" value="GerE"/>
    <property type="match status" value="1"/>
</dbReference>
<feature type="region of interest" description="Disordered" evidence="4">
    <location>
        <begin position="108"/>
        <end position="136"/>
    </location>
</feature>
<feature type="transmembrane region" description="Helical" evidence="5">
    <location>
        <begin position="275"/>
        <end position="293"/>
    </location>
</feature>